<dbReference type="EMBL" id="BFBR01000003">
    <property type="protein sequence ID" value="GBF57566.1"/>
    <property type="molecule type" value="Genomic_DNA"/>
</dbReference>
<keyword evidence="3 5" id="KW-1133">Transmembrane helix</keyword>
<proteinExistence type="predicted"/>
<accession>A0A2P2E916</accession>
<evidence type="ECO:0000256" key="5">
    <source>
        <dbReference type="SAM" id="Phobius"/>
    </source>
</evidence>
<keyword evidence="7" id="KW-1185">Reference proteome</keyword>
<organism evidence="6 7">
    <name type="scientific">Candidatus Phycosocius bacilliformis</name>
    <dbReference type="NCBI Taxonomy" id="1445552"/>
    <lineage>
        <taxon>Bacteria</taxon>
        <taxon>Pseudomonadati</taxon>
        <taxon>Pseudomonadota</taxon>
        <taxon>Alphaproteobacteria</taxon>
        <taxon>Caulobacterales</taxon>
        <taxon>Caulobacterales incertae sedis</taxon>
        <taxon>Candidatus Phycosocius</taxon>
    </lineage>
</organism>
<dbReference type="PANTHER" id="PTHR35814:SF1">
    <property type="entry name" value="GLUTATHIONE S-TRANSFERASE-RELATED"/>
    <property type="match status" value="1"/>
</dbReference>
<dbReference type="Gene3D" id="1.20.120.550">
    <property type="entry name" value="Membrane associated eicosanoid/glutathione metabolism-like domain"/>
    <property type="match status" value="1"/>
</dbReference>
<protein>
    <submittedName>
        <fullName evidence="6">Inner membrane protein YecN</fullName>
    </submittedName>
</protein>
<keyword evidence="2 5" id="KW-0812">Transmembrane</keyword>
<sequence>MSAAPAFALYAGLNVAIILILIVQVIRLRRREKVSLGDGGSPALLRAIRAHANATEIAPIALIGLAALVMVQSPVWVIHVGGTCLTLGRALHGYGLSQQDGPSFGRMAGMILSLTALIWIGIFCLLAAI</sequence>
<dbReference type="GO" id="GO:0016020">
    <property type="term" value="C:membrane"/>
    <property type="evidence" value="ECO:0007669"/>
    <property type="project" value="UniProtKB-SubCell"/>
</dbReference>
<dbReference type="SUPFAM" id="SSF161084">
    <property type="entry name" value="MAPEG domain-like"/>
    <property type="match status" value="1"/>
</dbReference>
<evidence type="ECO:0000256" key="4">
    <source>
        <dbReference type="ARBA" id="ARBA00023136"/>
    </source>
</evidence>
<evidence type="ECO:0000256" key="2">
    <source>
        <dbReference type="ARBA" id="ARBA00022692"/>
    </source>
</evidence>
<dbReference type="InterPro" id="IPR001129">
    <property type="entry name" value="Membr-assoc_MAPEG"/>
</dbReference>
<evidence type="ECO:0000256" key="1">
    <source>
        <dbReference type="ARBA" id="ARBA00004370"/>
    </source>
</evidence>
<dbReference type="Proteomes" id="UP000245086">
    <property type="component" value="Unassembled WGS sequence"/>
</dbReference>
<evidence type="ECO:0000256" key="3">
    <source>
        <dbReference type="ARBA" id="ARBA00022989"/>
    </source>
</evidence>
<comment type="caution">
    <text evidence="6">The sequence shown here is derived from an EMBL/GenBank/DDBJ whole genome shotgun (WGS) entry which is preliminary data.</text>
</comment>
<feature type="transmembrane region" description="Helical" evidence="5">
    <location>
        <begin position="108"/>
        <end position="128"/>
    </location>
</feature>
<reference evidence="6 7" key="1">
    <citation type="journal article" date="2018" name="Genome Announc.">
        <title>Draft Genome Sequence of "Candidatus Phycosocius bacilliformis," an Alphaproteobacterial Ectosymbiont of the Hydrocarbon-Producing Green Alga Botryococcus braunii.</title>
        <authorList>
            <person name="Tanabe Y."/>
            <person name="Yamaguchi H."/>
            <person name="Watanabe M.M."/>
        </authorList>
    </citation>
    <scope>NUCLEOTIDE SEQUENCE [LARGE SCALE GENOMIC DNA]</scope>
    <source>
        <strain evidence="6 7">BOTRYCO-2</strain>
    </source>
</reference>
<dbReference type="RefSeq" id="WP_108984442.1">
    <property type="nucleotide sequence ID" value="NZ_BFBR01000003.1"/>
</dbReference>
<evidence type="ECO:0000313" key="6">
    <source>
        <dbReference type="EMBL" id="GBF57566.1"/>
    </source>
</evidence>
<dbReference type="PANTHER" id="PTHR35814">
    <property type="match status" value="1"/>
</dbReference>
<dbReference type="OrthoDB" id="7630838at2"/>
<comment type="subcellular location">
    <subcellularLocation>
        <location evidence="1">Membrane</location>
    </subcellularLocation>
</comment>
<dbReference type="InterPro" id="IPR023352">
    <property type="entry name" value="MAPEG-like_dom_sf"/>
</dbReference>
<feature type="transmembrane region" description="Helical" evidence="5">
    <location>
        <begin position="6"/>
        <end position="26"/>
    </location>
</feature>
<dbReference type="AlphaFoldDB" id="A0A2P2E916"/>
<dbReference type="Pfam" id="PF01124">
    <property type="entry name" value="MAPEG"/>
    <property type="match status" value="1"/>
</dbReference>
<name>A0A2P2E916_9PROT</name>
<evidence type="ECO:0000313" key="7">
    <source>
        <dbReference type="Proteomes" id="UP000245086"/>
    </source>
</evidence>
<gene>
    <name evidence="6" type="primary">yecN</name>
    <name evidence="6" type="ORF">PbB2_01233</name>
</gene>
<feature type="transmembrane region" description="Helical" evidence="5">
    <location>
        <begin position="47"/>
        <end position="70"/>
    </location>
</feature>
<keyword evidence="4 5" id="KW-0472">Membrane</keyword>